<reference evidence="2" key="2">
    <citation type="submission" date="2020-06" db="EMBL/GenBank/DDBJ databases">
        <authorList>
            <person name="Sheffer M."/>
        </authorList>
    </citation>
    <scope>NUCLEOTIDE SEQUENCE</scope>
</reference>
<organism evidence="2 3">
    <name type="scientific">Argiope bruennichi</name>
    <name type="common">Wasp spider</name>
    <name type="synonym">Aranea bruennichi</name>
    <dbReference type="NCBI Taxonomy" id="94029"/>
    <lineage>
        <taxon>Eukaryota</taxon>
        <taxon>Metazoa</taxon>
        <taxon>Ecdysozoa</taxon>
        <taxon>Arthropoda</taxon>
        <taxon>Chelicerata</taxon>
        <taxon>Arachnida</taxon>
        <taxon>Araneae</taxon>
        <taxon>Araneomorphae</taxon>
        <taxon>Entelegynae</taxon>
        <taxon>Araneoidea</taxon>
        <taxon>Araneidae</taxon>
        <taxon>Argiope</taxon>
    </lineage>
</organism>
<dbReference type="InterPro" id="IPR027417">
    <property type="entry name" value="P-loop_NTPase"/>
</dbReference>
<dbReference type="GO" id="GO:0005525">
    <property type="term" value="F:GTP binding"/>
    <property type="evidence" value="ECO:0007669"/>
    <property type="project" value="TreeGrafter"/>
</dbReference>
<comment type="caution">
    <text evidence="2">The sequence shown here is derived from an EMBL/GenBank/DDBJ whole genome shotgun (WGS) entry which is preliminary data.</text>
</comment>
<reference evidence="2" key="1">
    <citation type="journal article" date="2020" name="bioRxiv">
        <title>Chromosome-level reference genome of the European wasp spider Argiope bruennichi: a resource for studies on range expansion and evolutionary adaptation.</title>
        <authorList>
            <person name="Sheffer M.M."/>
            <person name="Hoppe A."/>
            <person name="Krehenwinkel H."/>
            <person name="Uhl G."/>
            <person name="Kuss A.W."/>
            <person name="Jensen L."/>
            <person name="Jensen C."/>
            <person name="Gillespie R.G."/>
            <person name="Hoff K.J."/>
            <person name="Prost S."/>
        </authorList>
    </citation>
    <scope>NUCLEOTIDE SEQUENCE</scope>
</reference>
<dbReference type="GO" id="GO:0070300">
    <property type="term" value="F:phosphatidic acid binding"/>
    <property type="evidence" value="ECO:0007669"/>
    <property type="project" value="TreeGrafter"/>
</dbReference>
<dbReference type="InterPro" id="IPR053227">
    <property type="entry name" value="TRPL-trafficking_regulator"/>
</dbReference>
<dbReference type="PANTHER" id="PTHR34932">
    <property type="entry name" value="TRPL TRANSLOCATION DEFECT PROTEIN 14"/>
    <property type="match status" value="1"/>
</dbReference>
<dbReference type="InterPro" id="IPR038727">
    <property type="entry name" value="NadR/Ttd14_AAA_dom"/>
</dbReference>
<dbReference type="SUPFAM" id="SSF55154">
    <property type="entry name" value="CYTH-like phosphatases"/>
    <property type="match status" value="1"/>
</dbReference>
<evidence type="ECO:0000313" key="2">
    <source>
        <dbReference type="EMBL" id="KAF8766347.1"/>
    </source>
</evidence>
<dbReference type="PANTHER" id="PTHR34932:SF1">
    <property type="entry name" value="TRPL TRANSLOCATION DEFECT PROTEIN 14"/>
    <property type="match status" value="1"/>
</dbReference>
<gene>
    <name evidence="2" type="ORF">HNY73_019418</name>
</gene>
<feature type="domain" description="NadR/Ttd14 AAA" evidence="1">
    <location>
        <begin position="105"/>
        <end position="299"/>
    </location>
</feature>
<dbReference type="GO" id="GO:0045494">
    <property type="term" value="P:photoreceptor cell maintenance"/>
    <property type="evidence" value="ECO:0007669"/>
    <property type="project" value="TreeGrafter"/>
</dbReference>
<dbReference type="Gene3D" id="2.40.320.10">
    <property type="entry name" value="Hypothetical Protein Pfu-838710-001"/>
    <property type="match status" value="1"/>
</dbReference>
<dbReference type="AlphaFoldDB" id="A0A8T0E4M6"/>
<evidence type="ECO:0000259" key="1">
    <source>
        <dbReference type="Pfam" id="PF13521"/>
    </source>
</evidence>
<dbReference type="Proteomes" id="UP000807504">
    <property type="component" value="Unassembled WGS sequence"/>
</dbReference>
<dbReference type="InterPro" id="IPR033469">
    <property type="entry name" value="CYTH-like_dom_sf"/>
</dbReference>
<evidence type="ECO:0000313" key="3">
    <source>
        <dbReference type="Proteomes" id="UP000807504"/>
    </source>
</evidence>
<dbReference type="SUPFAM" id="SSF52540">
    <property type="entry name" value="P-loop containing nucleoside triphosphate hydrolases"/>
    <property type="match status" value="1"/>
</dbReference>
<dbReference type="GO" id="GO:0035091">
    <property type="term" value="F:phosphatidylinositol binding"/>
    <property type="evidence" value="ECO:0007669"/>
    <property type="project" value="TreeGrafter"/>
</dbReference>
<keyword evidence="3" id="KW-1185">Reference proteome</keyword>
<dbReference type="Pfam" id="PF13521">
    <property type="entry name" value="AAA_28"/>
    <property type="match status" value="1"/>
</dbReference>
<dbReference type="EMBL" id="JABXBU010002230">
    <property type="protein sequence ID" value="KAF8766347.1"/>
    <property type="molecule type" value="Genomic_DNA"/>
</dbReference>
<dbReference type="Gene3D" id="3.40.50.300">
    <property type="entry name" value="P-loop containing nucleotide triphosphate hydrolases"/>
    <property type="match status" value="1"/>
</dbReference>
<name>A0A8T0E4M6_ARGBR</name>
<dbReference type="FunFam" id="2.40.320.10:FF:000003">
    <property type="entry name" value="Uncharacterized protein, isoform C"/>
    <property type="match status" value="1"/>
</dbReference>
<sequence length="636" mass="73421">MEMEALIQRRKPFRASFTRICNGIKLEIDKENPDEEFVRSKLTTLERLSEELRSYDIQILDSEYSSEEQFTIKIGDIVLVECDNKRKVLWPLAKDPEKKDKTVYRLVLTGGPCSGKTTGQARLCTFFENLGWKVYRVPEAATVLLNGGVRFPDLTPSEVRTQNRSKMLLLPAEKFQENLLKTMMAMEETYFSLASTCNRNCLVICDRGTMDAAAFIPKDVWENMLAANGWNAVQLRDNRYNQVVHLITAANGAEEFYNVEDNSCRTEGLDLARERDRRAAEAWVGHPYIDVIDNSTDFDTKLRRLIASVCRRIGIDTGDRLATNSHKLKFLVSKLAPDDAFTTKYPPSDEENKNYLEVNAIIRIVIILTAANGAEEFYNVEDNSCRTEGLDLARERDHFKKMYITAWVGHPYIDVIDNSTDFDTKLRRLIASVCRRIGIDTGDRLATNSHKLKFLVSKLAPDDMFPPFQDFEVVHDYLVTSNPKIQARLRKRGQNGNWSYMHTQRRRDVDSQVIEVKRQITHRDYINMLSQRDEKHYRVLKLRRCFMLDNMYMQMDIYKGPCHPRCEGLILLETYTTLKGRELIGRLPAFLNVIKEVTGNPAYSMFNLSFKEEWAPSKFKNENNCVDGAYTTIIQT</sequence>
<protein>
    <submittedName>
        <fullName evidence="2">TRPL translocation defect protein 14 like protein</fullName>
    </submittedName>
</protein>
<proteinExistence type="predicted"/>
<accession>A0A8T0E4M6</accession>